<reference evidence="6 7" key="1">
    <citation type="journal article" date="2017" name="Int. J. Syst. Evol. Microbiol.">
        <title>Ramlibacter monticola sp. nov., isolated from forest soil.</title>
        <authorList>
            <person name="Chaudhary D.K."/>
            <person name="Kim J."/>
        </authorList>
    </citation>
    <scope>NUCLEOTIDE SEQUENCE [LARGE SCALE GENOMIC DNA]</scope>
    <source>
        <strain evidence="6 7">KACC 19175</strain>
    </source>
</reference>
<comment type="caution">
    <text evidence="6">The sequence shown here is derived from an EMBL/GenBank/DDBJ whole genome shotgun (WGS) entry which is preliminary data.</text>
</comment>
<comment type="similarity">
    <text evidence="1">Belongs to the LysR transcriptional regulatory family.</text>
</comment>
<dbReference type="PANTHER" id="PTHR30537:SF5">
    <property type="entry name" value="HTH-TYPE TRANSCRIPTIONAL ACTIVATOR TTDR-RELATED"/>
    <property type="match status" value="1"/>
</dbReference>
<evidence type="ECO:0000313" key="6">
    <source>
        <dbReference type="EMBL" id="MBL0393961.1"/>
    </source>
</evidence>
<dbReference type="Gene3D" id="1.10.10.10">
    <property type="entry name" value="Winged helix-like DNA-binding domain superfamily/Winged helix DNA-binding domain"/>
    <property type="match status" value="1"/>
</dbReference>
<evidence type="ECO:0000256" key="1">
    <source>
        <dbReference type="ARBA" id="ARBA00009437"/>
    </source>
</evidence>
<dbReference type="RefSeq" id="WP_201676638.1">
    <property type="nucleotide sequence ID" value="NZ_JAEQNE010000007.1"/>
</dbReference>
<dbReference type="AlphaFoldDB" id="A0A937CV23"/>
<dbReference type="PROSITE" id="PS50931">
    <property type="entry name" value="HTH_LYSR"/>
    <property type="match status" value="1"/>
</dbReference>
<dbReference type="GO" id="GO:0043565">
    <property type="term" value="F:sequence-specific DNA binding"/>
    <property type="evidence" value="ECO:0007669"/>
    <property type="project" value="TreeGrafter"/>
</dbReference>
<organism evidence="6 7">
    <name type="scientific">Ramlibacter monticola</name>
    <dbReference type="NCBI Taxonomy" id="1926872"/>
    <lineage>
        <taxon>Bacteria</taxon>
        <taxon>Pseudomonadati</taxon>
        <taxon>Pseudomonadota</taxon>
        <taxon>Betaproteobacteria</taxon>
        <taxon>Burkholderiales</taxon>
        <taxon>Comamonadaceae</taxon>
        <taxon>Ramlibacter</taxon>
    </lineage>
</organism>
<proteinExistence type="inferred from homology"/>
<dbReference type="Pfam" id="PF03466">
    <property type="entry name" value="LysR_substrate"/>
    <property type="match status" value="1"/>
</dbReference>
<dbReference type="InterPro" id="IPR036390">
    <property type="entry name" value="WH_DNA-bd_sf"/>
</dbReference>
<dbReference type="InterPro" id="IPR058163">
    <property type="entry name" value="LysR-type_TF_proteobact-type"/>
</dbReference>
<keyword evidence="2" id="KW-0805">Transcription regulation</keyword>
<sequence>MDRLQAMEMFVRVVETGSFSRAAREFSTTQPTVTKQIAATEARLKVRLLNRNTRGVSLTEAGALYYEKCKTIVREAEEADNVARMQQSQAQGLLRVGSSVAFGRRVIVPLALEFMRQHPQLLVDLSFEDRYTDLVAQGIDVAIRMGKLADSTLGARFLGANPWLLVASPRYLKRAGTPRRPADLSGHDTLIYSSVQGNDVWRVLEPRGETVTVSVTPRLRSNNLSAVLAAARSDMGIAALPWYVAADSLAAGAIVEVLKDHSLPEQEIHAVYPSPKLVPQKVLAFIAFLQGRFGPGWWAELPKS</sequence>
<dbReference type="GO" id="GO:0003700">
    <property type="term" value="F:DNA-binding transcription factor activity"/>
    <property type="evidence" value="ECO:0007669"/>
    <property type="project" value="InterPro"/>
</dbReference>
<dbReference type="PANTHER" id="PTHR30537">
    <property type="entry name" value="HTH-TYPE TRANSCRIPTIONAL REGULATOR"/>
    <property type="match status" value="1"/>
</dbReference>
<dbReference type="GO" id="GO:0006351">
    <property type="term" value="P:DNA-templated transcription"/>
    <property type="evidence" value="ECO:0007669"/>
    <property type="project" value="TreeGrafter"/>
</dbReference>
<name>A0A937CV23_9BURK</name>
<feature type="domain" description="HTH lysR-type" evidence="5">
    <location>
        <begin position="1"/>
        <end position="59"/>
    </location>
</feature>
<keyword evidence="3" id="KW-0238">DNA-binding</keyword>
<protein>
    <submittedName>
        <fullName evidence="6">LysR family transcriptional regulator</fullName>
    </submittedName>
</protein>
<keyword evidence="4" id="KW-0804">Transcription</keyword>
<evidence type="ECO:0000256" key="4">
    <source>
        <dbReference type="ARBA" id="ARBA00023163"/>
    </source>
</evidence>
<dbReference type="EMBL" id="JAEQNE010000007">
    <property type="protein sequence ID" value="MBL0393961.1"/>
    <property type="molecule type" value="Genomic_DNA"/>
</dbReference>
<dbReference type="SUPFAM" id="SSF46785">
    <property type="entry name" value="Winged helix' DNA-binding domain"/>
    <property type="match status" value="1"/>
</dbReference>
<gene>
    <name evidence="6" type="ORF">JJ685_22675</name>
</gene>
<dbReference type="Pfam" id="PF00126">
    <property type="entry name" value="HTH_1"/>
    <property type="match status" value="1"/>
</dbReference>
<evidence type="ECO:0000313" key="7">
    <source>
        <dbReference type="Proteomes" id="UP000599109"/>
    </source>
</evidence>
<evidence type="ECO:0000259" key="5">
    <source>
        <dbReference type="PROSITE" id="PS50931"/>
    </source>
</evidence>
<dbReference type="InterPro" id="IPR005119">
    <property type="entry name" value="LysR_subst-bd"/>
</dbReference>
<dbReference type="Proteomes" id="UP000599109">
    <property type="component" value="Unassembled WGS sequence"/>
</dbReference>
<evidence type="ECO:0000256" key="2">
    <source>
        <dbReference type="ARBA" id="ARBA00023015"/>
    </source>
</evidence>
<accession>A0A937CV23</accession>
<dbReference type="SUPFAM" id="SSF53850">
    <property type="entry name" value="Periplasmic binding protein-like II"/>
    <property type="match status" value="1"/>
</dbReference>
<evidence type="ECO:0000256" key="3">
    <source>
        <dbReference type="ARBA" id="ARBA00023125"/>
    </source>
</evidence>
<dbReference type="InterPro" id="IPR036388">
    <property type="entry name" value="WH-like_DNA-bd_sf"/>
</dbReference>
<dbReference type="CDD" id="cd08422">
    <property type="entry name" value="PBP2_CrgA_like"/>
    <property type="match status" value="1"/>
</dbReference>
<keyword evidence="7" id="KW-1185">Reference proteome</keyword>
<dbReference type="Gene3D" id="3.40.190.290">
    <property type="match status" value="1"/>
</dbReference>
<dbReference type="InterPro" id="IPR000847">
    <property type="entry name" value="LysR_HTH_N"/>
</dbReference>
<dbReference type="FunFam" id="1.10.10.10:FF:000001">
    <property type="entry name" value="LysR family transcriptional regulator"/>
    <property type="match status" value="1"/>
</dbReference>